<dbReference type="PROSITE" id="PS50002">
    <property type="entry name" value="SH3"/>
    <property type="match status" value="1"/>
</dbReference>
<name>A0A508X4V6_9HYPH</name>
<evidence type="ECO:0000313" key="3">
    <source>
        <dbReference type="EMBL" id="PLU03932.1"/>
    </source>
</evidence>
<dbReference type="InterPro" id="IPR036028">
    <property type="entry name" value="SH3-like_dom_sf"/>
</dbReference>
<dbReference type="SUPFAM" id="SSF50044">
    <property type="entry name" value="SH3-domain"/>
    <property type="match status" value="2"/>
</dbReference>
<accession>A0A508X4V6</accession>
<dbReference type="RefSeq" id="WP_012067743.1">
    <property type="nucleotide sequence ID" value="NZ_ATYC01000022.1"/>
</dbReference>
<dbReference type="Gene3D" id="2.30.30.40">
    <property type="entry name" value="SH3 Domains"/>
    <property type="match status" value="2"/>
</dbReference>
<keyword evidence="5" id="KW-1185">Reference proteome</keyword>
<evidence type="ECO:0000313" key="4">
    <source>
        <dbReference type="EMBL" id="VTZ62945.1"/>
    </source>
</evidence>
<dbReference type="CDD" id="cd00174">
    <property type="entry name" value="SH3"/>
    <property type="match status" value="1"/>
</dbReference>
<dbReference type="AlphaFoldDB" id="A0A508X4V6"/>
<dbReference type="EMBL" id="CABFNB010000113">
    <property type="protein sequence ID" value="VTZ62945.1"/>
    <property type="molecule type" value="Genomic_DNA"/>
</dbReference>
<reference evidence="3 5" key="2">
    <citation type="journal article" date="2018" name="FEMS Microbiol. Ecol.">
        <title>Co-invading symbiotic mutualists of Medicago polymorpha retain high ancestral diversity and contain diverse accessory genomes.</title>
        <authorList>
            <person name="Porter S.S."/>
            <person name="Faber-Hammond J.J."/>
            <person name="Friesen M.L."/>
        </authorList>
    </citation>
    <scope>NUCLEOTIDE SEQUENCE [LARGE SCALE GENOMIC DNA]</scope>
    <source>
        <strain evidence="3 5">Str16</strain>
    </source>
</reference>
<protein>
    <submittedName>
        <fullName evidence="4">Variant SH3 domain protein</fullName>
    </submittedName>
</protein>
<reference evidence="3" key="1">
    <citation type="submission" date="2017-04" db="EMBL/GenBank/DDBJ databases">
        <authorList>
            <person name="Porter S."/>
            <person name="Friesen M.L."/>
            <person name="Faber-Hammond J."/>
        </authorList>
    </citation>
    <scope>NUCLEOTIDE SEQUENCE</scope>
    <source>
        <strain evidence="3">Str16</strain>
    </source>
</reference>
<dbReference type="SMART" id="SM00326">
    <property type="entry name" value="SH3"/>
    <property type="match status" value="2"/>
</dbReference>
<dbReference type="InterPro" id="IPR014593">
    <property type="entry name" value="UCP034961_SH3_2"/>
</dbReference>
<dbReference type="Proteomes" id="UP001190825">
    <property type="component" value="Unassembled WGS sequence"/>
</dbReference>
<evidence type="ECO:0000313" key="5">
    <source>
        <dbReference type="Proteomes" id="UP001190825"/>
    </source>
</evidence>
<proteinExistence type="predicted"/>
<evidence type="ECO:0000259" key="2">
    <source>
        <dbReference type="PROSITE" id="PS50002"/>
    </source>
</evidence>
<dbReference type="InterPro" id="IPR001452">
    <property type="entry name" value="SH3_domain"/>
</dbReference>
<dbReference type="Pfam" id="PF07653">
    <property type="entry name" value="SH3_2"/>
    <property type="match status" value="2"/>
</dbReference>
<sequence length="124" mass="13820">MKKAVVEDHEASYPDPIAVEAGQVIRPTGAKDNWDGYEWLWAEGPDGKSGWIPDTIVECRYGKTYAMRRYSAVELTCRKGEVLLTIEEIDGWAWCRSDGGRQGWVPLRKLTSLEGGEGAQPFSA</sequence>
<feature type="domain" description="SH3" evidence="2">
    <location>
        <begin position="54"/>
        <end position="115"/>
    </location>
</feature>
<dbReference type="GeneID" id="61611102"/>
<reference evidence="4" key="3">
    <citation type="submission" date="2019-06" db="EMBL/GenBank/DDBJ databases">
        <authorList>
            <person name="Le Quere A."/>
            <person name="Colella S."/>
        </authorList>
    </citation>
    <scope>NUCLEOTIDE SEQUENCE</scope>
    <source>
        <strain evidence="4">EmedicaeMD41</strain>
    </source>
</reference>
<dbReference type="Proteomes" id="UP000507954">
    <property type="component" value="Unassembled WGS sequence"/>
</dbReference>
<dbReference type="EMBL" id="NBUC01000067">
    <property type="protein sequence ID" value="PLU03932.1"/>
    <property type="molecule type" value="Genomic_DNA"/>
</dbReference>
<gene>
    <name evidence="3" type="ORF">BMJ33_13665</name>
    <name evidence="4" type="ORF">EMEDMD4_460024</name>
</gene>
<keyword evidence="1" id="KW-0728">SH3 domain</keyword>
<evidence type="ECO:0000256" key="1">
    <source>
        <dbReference type="ARBA" id="ARBA00022443"/>
    </source>
</evidence>
<organism evidence="4">
    <name type="scientific">Sinorhizobium medicae</name>
    <dbReference type="NCBI Taxonomy" id="110321"/>
    <lineage>
        <taxon>Bacteria</taxon>
        <taxon>Pseudomonadati</taxon>
        <taxon>Pseudomonadota</taxon>
        <taxon>Alphaproteobacteria</taxon>
        <taxon>Hyphomicrobiales</taxon>
        <taxon>Rhizobiaceae</taxon>
        <taxon>Sinorhizobium/Ensifer group</taxon>
        <taxon>Sinorhizobium</taxon>
    </lineage>
</organism>
<dbReference type="PIRSF" id="PIRSF034961">
    <property type="entry name" value="UCP034961_SH3_2"/>
    <property type="match status" value="1"/>
</dbReference>